<keyword evidence="3" id="KW-0812">Transmembrane</keyword>
<dbReference type="Proteomes" id="UP000070339">
    <property type="component" value="Unassembled WGS sequence"/>
</dbReference>
<comment type="similarity">
    <text evidence="2">Belongs to the TspO/BZRP family.</text>
</comment>
<evidence type="ECO:0000256" key="1">
    <source>
        <dbReference type="ARBA" id="ARBA00004141"/>
    </source>
</evidence>
<comment type="subcellular location">
    <subcellularLocation>
        <location evidence="1">Membrane</location>
        <topology evidence="1">Multi-pass membrane protein</topology>
    </subcellularLocation>
</comment>
<keyword evidence="5" id="KW-0472">Membrane</keyword>
<dbReference type="EMBL" id="LTEB01000030">
    <property type="protein sequence ID" value="KXU17674.1"/>
    <property type="molecule type" value="Genomic_DNA"/>
</dbReference>
<sequence length="254" mass="26661">MVARKGSLCIIGAEFAQAVGGGGIKIPLEILDHLAASILDVDAHGALTVEGRALQGLVDEFHAPLNITASTAQVSGEVGEVSHGGAVEKLEEAGAEIRQAVGAVTACGVIGSMLSKPDSRHYCSLKLPNWQPPAIAFPIVWTALYADIAVINSIVLADHIEEDTAKSKAAARKHAAVLGANLAWNAGWSGVFFRSKRKRLAAVWAGVLAASSGDLVRRAWKFAPERGALLAPYAAWTGFATVLSAEIARLNRKR</sequence>
<dbReference type="Gene3D" id="1.20.1260.100">
    <property type="entry name" value="TspO/MBR protein"/>
    <property type="match status" value="1"/>
</dbReference>
<reference evidence="6 7" key="1">
    <citation type="journal article" date="2016" name="Int. J. Syst. Evol. Microbiol.">
        <title>Resolving the Complexity of Human Skin Metagenomes Using Single-Molecule Sequencing.</title>
        <authorList>
            <consortium name="NISC Comparative Sequencing Program"/>
            <person name="Tsai Y.C."/>
            <person name="Conlan S."/>
            <person name="Deming C."/>
            <person name="Segre J.A."/>
            <person name="Kong H.H."/>
            <person name="Korlach J."/>
            <person name="Oh J."/>
        </authorList>
    </citation>
    <scope>NUCLEOTIDE SEQUENCE [LARGE SCALE GENOMIC DNA]</scope>
    <source>
        <strain evidence="6 7">1B08</strain>
    </source>
</reference>
<evidence type="ECO:0000256" key="2">
    <source>
        <dbReference type="ARBA" id="ARBA00007524"/>
    </source>
</evidence>
<dbReference type="PANTHER" id="PTHR10057">
    <property type="entry name" value="PERIPHERAL-TYPE BENZODIAZEPINE RECEPTOR"/>
    <property type="match status" value="1"/>
</dbReference>
<dbReference type="PANTHER" id="PTHR10057:SF0">
    <property type="entry name" value="TRANSLOCATOR PROTEIN"/>
    <property type="match status" value="1"/>
</dbReference>
<name>A0ABR5V7Z7_9CORY</name>
<dbReference type="CDD" id="cd15904">
    <property type="entry name" value="TSPO_MBR"/>
    <property type="match status" value="1"/>
</dbReference>
<dbReference type="InterPro" id="IPR038330">
    <property type="entry name" value="TspO/MBR-related_sf"/>
</dbReference>
<evidence type="ECO:0000313" key="6">
    <source>
        <dbReference type="EMBL" id="KXU17674.1"/>
    </source>
</evidence>
<comment type="caution">
    <text evidence="6">The sequence shown here is derived from an EMBL/GenBank/DDBJ whole genome shotgun (WGS) entry which is preliminary data.</text>
</comment>
<organism evidence="6 7">
    <name type="scientific">Corynebacterium simulans</name>
    <dbReference type="NCBI Taxonomy" id="146827"/>
    <lineage>
        <taxon>Bacteria</taxon>
        <taxon>Bacillati</taxon>
        <taxon>Actinomycetota</taxon>
        <taxon>Actinomycetes</taxon>
        <taxon>Mycobacteriales</taxon>
        <taxon>Corynebacteriaceae</taxon>
        <taxon>Corynebacterium</taxon>
    </lineage>
</organism>
<dbReference type="Pfam" id="PF03073">
    <property type="entry name" value="TspO_MBR"/>
    <property type="match status" value="1"/>
</dbReference>
<proteinExistence type="inferred from homology"/>
<dbReference type="RefSeq" id="WP_235591068.1">
    <property type="nucleotide sequence ID" value="NZ_CP014635.1"/>
</dbReference>
<evidence type="ECO:0000256" key="5">
    <source>
        <dbReference type="ARBA" id="ARBA00023136"/>
    </source>
</evidence>
<evidence type="ECO:0000313" key="7">
    <source>
        <dbReference type="Proteomes" id="UP000070339"/>
    </source>
</evidence>
<dbReference type="InterPro" id="IPR004307">
    <property type="entry name" value="TspO_MBR"/>
</dbReference>
<protein>
    <submittedName>
        <fullName evidence="6">TspO/MBR family protein</fullName>
    </submittedName>
</protein>
<keyword evidence="7" id="KW-1185">Reference proteome</keyword>
<gene>
    <name evidence="6" type="ORF">WM41_1710</name>
</gene>
<accession>A0ABR5V7Z7</accession>
<evidence type="ECO:0000256" key="3">
    <source>
        <dbReference type="ARBA" id="ARBA00022692"/>
    </source>
</evidence>
<keyword evidence="4" id="KW-1133">Transmembrane helix</keyword>
<evidence type="ECO:0000256" key="4">
    <source>
        <dbReference type="ARBA" id="ARBA00022989"/>
    </source>
</evidence>